<keyword evidence="3" id="KW-1185">Reference proteome</keyword>
<dbReference type="AlphaFoldDB" id="A0A0U3FK06"/>
<dbReference type="Proteomes" id="UP000060778">
    <property type="component" value="Chromosome"/>
</dbReference>
<gene>
    <name evidence="2" type="ORF">EYM_01500</name>
</gene>
<feature type="domain" description="PIN" evidence="1">
    <location>
        <begin position="2"/>
        <end position="86"/>
    </location>
</feature>
<dbReference type="EMBL" id="CP006867">
    <property type="protein sequence ID" value="ALU12214.1"/>
    <property type="molecule type" value="Genomic_DNA"/>
</dbReference>
<sequence length="103" mass="12160">MIFVDTNVLYYILHKTPRTEEALTILEENPGDYVIDMMVHNEIIYASTRRYLEHIHGVKGAYLAKKWVKKHGYPEEVVNAVRELFKRLDNRANTKHVHRARAI</sequence>
<dbReference type="Pfam" id="PF01850">
    <property type="entry name" value="PIN"/>
    <property type="match status" value="1"/>
</dbReference>
<proteinExistence type="predicted"/>
<dbReference type="KEGG" id="iis:EYM_01500"/>
<name>A0A0U3FK06_9CREN</name>
<evidence type="ECO:0000313" key="3">
    <source>
        <dbReference type="Proteomes" id="UP000060778"/>
    </source>
</evidence>
<dbReference type="SUPFAM" id="SSF88723">
    <property type="entry name" value="PIN domain-like"/>
    <property type="match status" value="1"/>
</dbReference>
<organism evidence="2 3">
    <name type="scientific">Ignicoccus islandicus DSM 13165</name>
    <dbReference type="NCBI Taxonomy" id="940295"/>
    <lineage>
        <taxon>Archaea</taxon>
        <taxon>Thermoproteota</taxon>
        <taxon>Thermoprotei</taxon>
        <taxon>Desulfurococcales</taxon>
        <taxon>Desulfurococcaceae</taxon>
        <taxon>Ignicoccus</taxon>
    </lineage>
</organism>
<dbReference type="RefSeq" id="WP_075049341.1">
    <property type="nucleotide sequence ID" value="NZ_CP006867.1"/>
</dbReference>
<dbReference type="InterPro" id="IPR029060">
    <property type="entry name" value="PIN-like_dom_sf"/>
</dbReference>
<dbReference type="InterPro" id="IPR002716">
    <property type="entry name" value="PIN_dom"/>
</dbReference>
<dbReference type="GeneID" id="70359469"/>
<evidence type="ECO:0000259" key="1">
    <source>
        <dbReference type="Pfam" id="PF01850"/>
    </source>
</evidence>
<accession>A0A0U3FK06</accession>
<protein>
    <recommendedName>
        <fullName evidence="1">PIN domain-containing protein</fullName>
    </recommendedName>
</protein>
<dbReference type="STRING" id="940295.EYM_01500"/>
<reference evidence="2 3" key="1">
    <citation type="submission" date="2013-11" db="EMBL/GenBank/DDBJ databases">
        <title>Comparative genomics of Ignicoccus.</title>
        <authorList>
            <person name="Podar M."/>
        </authorList>
    </citation>
    <scope>NUCLEOTIDE SEQUENCE [LARGE SCALE GENOMIC DNA]</scope>
    <source>
        <strain evidence="2 3">DSM 13165</strain>
    </source>
</reference>
<evidence type="ECO:0000313" key="2">
    <source>
        <dbReference type="EMBL" id="ALU12214.1"/>
    </source>
</evidence>